<evidence type="ECO:0000259" key="1">
    <source>
        <dbReference type="Pfam" id="PF01037"/>
    </source>
</evidence>
<proteinExistence type="predicted"/>
<reference evidence="2 3" key="1">
    <citation type="submission" date="2020-04" db="EMBL/GenBank/DDBJ databases">
        <title>Molecular characterization of pseudomonads from Agaricus bisporus reveal novel blotch 2 pathogens in Western Europe.</title>
        <authorList>
            <person name="Taparia T."/>
            <person name="Krijger M."/>
            <person name="Haynes E."/>
            <person name="Elpinstone J.G."/>
            <person name="Noble R."/>
            <person name="Van Der Wolf J."/>
        </authorList>
    </citation>
    <scope>NUCLEOTIDE SEQUENCE [LARGE SCALE GENOMIC DNA]</scope>
    <source>
        <strain evidence="2 3">H7001</strain>
    </source>
</reference>
<protein>
    <submittedName>
        <fullName evidence="2">Lrp/AsnC ligand binding domain-containing protein</fullName>
    </submittedName>
</protein>
<dbReference type="InterPro" id="IPR011008">
    <property type="entry name" value="Dimeric_a/b-barrel"/>
</dbReference>
<dbReference type="InterPro" id="IPR019887">
    <property type="entry name" value="Tscrpt_reg_AsnC/Lrp_C"/>
</dbReference>
<dbReference type="Proteomes" id="UP000539985">
    <property type="component" value="Unassembled WGS sequence"/>
</dbReference>
<feature type="domain" description="Transcription regulator AsnC/Lrp ligand binding" evidence="1">
    <location>
        <begin position="3"/>
        <end position="62"/>
    </location>
</feature>
<dbReference type="SUPFAM" id="SSF54909">
    <property type="entry name" value="Dimeric alpha+beta barrel"/>
    <property type="match status" value="1"/>
</dbReference>
<name>A0A7Y8C273_9PSED</name>
<dbReference type="Pfam" id="PF01037">
    <property type="entry name" value="AsnC_trans_reg"/>
    <property type="match status" value="1"/>
</dbReference>
<dbReference type="AlphaFoldDB" id="A0A7Y8C273"/>
<evidence type="ECO:0000313" key="3">
    <source>
        <dbReference type="Proteomes" id="UP000539985"/>
    </source>
</evidence>
<organism evidence="2 3">
    <name type="scientific">Pseudomonas gingeri</name>
    <dbReference type="NCBI Taxonomy" id="117681"/>
    <lineage>
        <taxon>Bacteria</taxon>
        <taxon>Pseudomonadati</taxon>
        <taxon>Pseudomonadota</taxon>
        <taxon>Gammaproteobacteria</taxon>
        <taxon>Pseudomonadales</taxon>
        <taxon>Pseudomonadaceae</taxon>
        <taxon>Pseudomonas</taxon>
    </lineage>
</organism>
<gene>
    <name evidence="2" type="ORF">HX882_12915</name>
</gene>
<dbReference type="Gene3D" id="3.30.70.920">
    <property type="match status" value="1"/>
</dbReference>
<comment type="caution">
    <text evidence="2">The sequence shown here is derived from an EMBL/GenBank/DDBJ whole genome shotgun (WGS) entry which is preliminary data.</text>
</comment>
<accession>A0A7Y8C273</accession>
<sequence>MGDFEAALPEIVQIVEAQRLFDDLDYMLHVVAKDLPALQQLYDEQLTSLPNVLHLGSTHVMKRLFRIALAL</sequence>
<dbReference type="EMBL" id="JACAQB010000006">
    <property type="protein sequence ID" value="NWB96798.1"/>
    <property type="molecule type" value="Genomic_DNA"/>
</dbReference>
<evidence type="ECO:0000313" key="2">
    <source>
        <dbReference type="EMBL" id="NWB96798.1"/>
    </source>
</evidence>